<dbReference type="EMBL" id="JBBCAQ010000004">
    <property type="protein sequence ID" value="KAK7604193.1"/>
    <property type="molecule type" value="Genomic_DNA"/>
</dbReference>
<organism evidence="1 3">
    <name type="scientific">Parthenolecanium corni</name>
    <dbReference type="NCBI Taxonomy" id="536013"/>
    <lineage>
        <taxon>Eukaryota</taxon>
        <taxon>Metazoa</taxon>
        <taxon>Ecdysozoa</taxon>
        <taxon>Arthropoda</taxon>
        <taxon>Hexapoda</taxon>
        <taxon>Insecta</taxon>
        <taxon>Pterygota</taxon>
        <taxon>Neoptera</taxon>
        <taxon>Paraneoptera</taxon>
        <taxon>Hemiptera</taxon>
        <taxon>Sternorrhyncha</taxon>
        <taxon>Coccoidea</taxon>
        <taxon>Coccidae</taxon>
        <taxon>Parthenolecanium</taxon>
    </lineage>
</organism>
<dbReference type="Proteomes" id="UP001367676">
    <property type="component" value="Unassembled WGS sequence"/>
</dbReference>
<name>A0AAN9U3G2_9HEMI</name>
<dbReference type="InterPro" id="IPR006616">
    <property type="entry name" value="DM9_repeat"/>
</dbReference>
<proteinExistence type="predicted"/>
<keyword evidence="3" id="KW-1185">Reference proteome</keyword>
<evidence type="ECO:0000313" key="1">
    <source>
        <dbReference type="EMBL" id="KAK7604193.1"/>
    </source>
</evidence>
<evidence type="ECO:0008006" key="4">
    <source>
        <dbReference type="Google" id="ProtNLM"/>
    </source>
</evidence>
<sequence length="144" mass="15019">MGSYAWIPASNGSIPPTAVAAGKDVDGSILYAGRAFHEGDLLPAKISPSQGAALVAYGSSEHKVYNYEVLSCSSIAWQSGSGGTVPPNAIVMGTTSDGEKLYMGRVLHEGSLTPGKIQPSHGVLYIPFGGEEISFSEYEVLVQI</sequence>
<dbReference type="PANTHER" id="PTHR31649">
    <property type="entry name" value="AGAP009604-PA"/>
    <property type="match status" value="1"/>
</dbReference>
<evidence type="ECO:0000313" key="2">
    <source>
        <dbReference type="EMBL" id="KAK7604194.1"/>
    </source>
</evidence>
<reference evidence="1 3" key="1">
    <citation type="submission" date="2024-03" db="EMBL/GenBank/DDBJ databases">
        <title>Adaptation during the transition from Ophiocordyceps entomopathogen to insect associate is accompanied by gene loss and intensified selection.</title>
        <authorList>
            <person name="Ward C.M."/>
            <person name="Onetto C.A."/>
            <person name="Borneman A.R."/>
        </authorList>
    </citation>
    <scope>NUCLEOTIDE SEQUENCE [LARGE SCALE GENOMIC DNA]</scope>
    <source>
        <strain evidence="1">AWRI1</strain>
        <tissue evidence="1">Single Adult Female</tissue>
    </source>
</reference>
<comment type="caution">
    <text evidence="1">The sequence shown here is derived from an EMBL/GenBank/DDBJ whole genome shotgun (WGS) entry which is preliminary data.</text>
</comment>
<accession>A0AAN9U3G2</accession>
<dbReference type="EMBL" id="JBBCAQ010000004">
    <property type="protein sequence ID" value="KAK7604194.1"/>
    <property type="molecule type" value="Genomic_DNA"/>
</dbReference>
<gene>
    <name evidence="1" type="ORF">V9T40_004466</name>
    <name evidence="2" type="ORF">V9T40_004467</name>
</gene>
<evidence type="ECO:0000313" key="3">
    <source>
        <dbReference type="Proteomes" id="UP001367676"/>
    </source>
</evidence>
<dbReference type="AlphaFoldDB" id="A0AAN9U3G2"/>
<protein>
    <recommendedName>
        <fullName evidence="4">Natterin-3</fullName>
    </recommendedName>
</protein>
<dbReference type="Pfam" id="PF11901">
    <property type="entry name" value="DM9"/>
    <property type="match status" value="1"/>
</dbReference>
<dbReference type="PANTHER" id="PTHR31649:SF10">
    <property type="entry name" value="IP19903P-RELATED"/>
    <property type="match status" value="1"/>
</dbReference>
<dbReference type="SMART" id="SM00696">
    <property type="entry name" value="DM9"/>
    <property type="match status" value="2"/>
</dbReference>